<dbReference type="AlphaFoldDB" id="A0A5N6JPD3"/>
<dbReference type="Proteomes" id="UP000326757">
    <property type="component" value="Unassembled WGS sequence"/>
</dbReference>
<organism evidence="1 2">
    <name type="scientific">Monilinia laxa</name>
    <name type="common">Brown rot fungus</name>
    <name type="synonym">Sclerotinia laxa</name>
    <dbReference type="NCBI Taxonomy" id="61186"/>
    <lineage>
        <taxon>Eukaryota</taxon>
        <taxon>Fungi</taxon>
        <taxon>Dikarya</taxon>
        <taxon>Ascomycota</taxon>
        <taxon>Pezizomycotina</taxon>
        <taxon>Leotiomycetes</taxon>
        <taxon>Helotiales</taxon>
        <taxon>Sclerotiniaceae</taxon>
        <taxon>Monilinia</taxon>
    </lineage>
</organism>
<comment type="caution">
    <text evidence="1">The sequence shown here is derived from an EMBL/GenBank/DDBJ whole genome shotgun (WGS) entry which is preliminary data.</text>
</comment>
<name>A0A5N6JPD3_MONLA</name>
<dbReference type="EMBL" id="VIGI01000021">
    <property type="protein sequence ID" value="KAB8289668.1"/>
    <property type="molecule type" value="Genomic_DNA"/>
</dbReference>
<evidence type="ECO:0000313" key="1">
    <source>
        <dbReference type="EMBL" id="KAB8289668.1"/>
    </source>
</evidence>
<evidence type="ECO:0000313" key="2">
    <source>
        <dbReference type="Proteomes" id="UP000326757"/>
    </source>
</evidence>
<sequence>MRPPIKGEIDKQTRTPYTLTITSILTWLTKLPFSLESSPNKRTYMSTPTYNRHVGNTTTSRNVTFSAALVYMPRHVASYKLQVYHEMSRKYSQTTPETLKDN</sequence>
<proteinExistence type="predicted"/>
<reference evidence="1 2" key="1">
    <citation type="submission" date="2019-06" db="EMBL/GenBank/DDBJ databases">
        <title>Genome Sequence of the Brown Rot Fungal Pathogen Monilinia laxa.</title>
        <authorList>
            <person name="De Miccolis Angelini R.M."/>
            <person name="Landi L."/>
            <person name="Abate D."/>
            <person name="Pollastro S."/>
            <person name="Romanazzi G."/>
            <person name="Faretra F."/>
        </authorList>
    </citation>
    <scope>NUCLEOTIDE SEQUENCE [LARGE SCALE GENOMIC DNA]</scope>
    <source>
        <strain evidence="1 2">Mlax316</strain>
    </source>
</reference>
<accession>A0A5N6JPD3</accession>
<gene>
    <name evidence="1" type="ORF">EYC80_010581</name>
</gene>
<keyword evidence="2" id="KW-1185">Reference proteome</keyword>
<protein>
    <submittedName>
        <fullName evidence="1">Uncharacterized protein</fullName>
    </submittedName>
</protein>